<accession>A0A9D1MAB3</accession>
<dbReference type="InterPro" id="IPR047654">
    <property type="entry name" value="IS1634_transpos"/>
</dbReference>
<evidence type="ECO:0000313" key="3">
    <source>
        <dbReference type="Proteomes" id="UP000824109"/>
    </source>
</evidence>
<dbReference type="InterPro" id="IPR002559">
    <property type="entry name" value="Transposase_11"/>
</dbReference>
<proteinExistence type="predicted"/>
<dbReference type="GO" id="GO:0006313">
    <property type="term" value="P:DNA transposition"/>
    <property type="evidence" value="ECO:0007669"/>
    <property type="project" value="InterPro"/>
</dbReference>
<feature type="domain" description="Transposase IS4-like" evidence="1">
    <location>
        <begin position="244"/>
        <end position="518"/>
    </location>
</feature>
<sequence length="609" mass="71096">MFIECIKNNGKNYLRLVHAVRKPNKNGIMVSTKNVLLNIGPLDRFDDGQPDYINRLRKSFKAGDPLIPSLLPFCSDRKATETYRFAIAEGSPDCFGHPRLFANILLEKILEELGLNTFFSSYKAFSKLEYDVYGFAKLLTFGRLLNPDSKAATVRQNLDYYEPILGEHNPDNVYDTLDFIFSHKDKIIRRINTNLVKKAHRSPQIIYYDVTNFYFEIEDPDEDILDENGDIIERGIRKNGVSKEERKQPIVQMGLFMDNNGIPIAIESFPGNTLDHLTLRPALKKNIDDLDFSRFILIADRGIYNYKNLLHVHDAGNGYIVSKSILKSTKKERDWIYDNEGYINTDTTFKYKSRIIKRSVTDEHGHKRTIEEKVVVYWSAKFQRRSEKENKKFLDFLEKLKQSPENFRITSKQSNSLKKFFKKDCLNLKTGEIMDSNDIKPLIDFDKIDEYKNSLGYYQIVTSELNMDTQEIIDKYHGLTQIEYQFEIMKSNLETRPIYVRTPKHVTAHLLICMIALLIMRLIQKRIVYSGQVKVDEDAYWSTGLNGERIQQALNKWKVDRLPGELYRFMDVDDPDLQLILKAFNIEIPKKLYTRTELKAIKKALKIFI</sequence>
<dbReference type="NCBIfam" id="NF033559">
    <property type="entry name" value="transpos_IS1634"/>
    <property type="match status" value="1"/>
</dbReference>
<organism evidence="2 3">
    <name type="scientific">Candidatus Ornithomonoglobus merdipullorum</name>
    <dbReference type="NCBI Taxonomy" id="2840895"/>
    <lineage>
        <taxon>Bacteria</taxon>
        <taxon>Bacillati</taxon>
        <taxon>Bacillota</taxon>
        <taxon>Clostridia</taxon>
        <taxon>Candidatus Ornithomonoglobus</taxon>
    </lineage>
</organism>
<reference evidence="2" key="2">
    <citation type="journal article" date="2021" name="PeerJ">
        <title>Extensive microbial diversity within the chicken gut microbiome revealed by metagenomics and culture.</title>
        <authorList>
            <person name="Gilroy R."/>
            <person name="Ravi A."/>
            <person name="Getino M."/>
            <person name="Pursley I."/>
            <person name="Horton D.L."/>
            <person name="Alikhan N.F."/>
            <person name="Baker D."/>
            <person name="Gharbi K."/>
            <person name="Hall N."/>
            <person name="Watson M."/>
            <person name="Adriaenssens E.M."/>
            <person name="Foster-Nyarko E."/>
            <person name="Jarju S."/>
            <person name="Secka A."/>
            <person name="Antonio M."/>
            <person name="Oren A."/>
            <person name="Chaudhuri R.R."/>
            <person name="La Ragione R."/>
            <person name="Hildebrand F."/>
            <person name="Pallen M.J."/>
        </authorList>
    </citation>
    <scope>NUCLEOTIDE SEQUENCE</scope>
    <source>
        <strain evidence="2">USAMLcec3-3695</strain>
    </source>
</reference>
<evidence type="ECO:0000259" key="1">
    <source>
        <dbReference type="Pfam" id="PF01609"/>
    </source>
</evidence>
<dbReference type="Proteomes" id="UP000824109">
    <property type="component" value="Unassembled WGS sequence"/>
</dbReference>
<dbReference type="AlphaFoldDB" id="A0A9D1MAB3"/>
<dbReference type="InterPro" id="IPR012337">
    <property type="entry name" value="RNaseH-like_sf"/>
</dbReference>
<evidence type="ECO:0000313" key="2">
    <source>
        <dbReference type="EMBL" id="HIU56367.1"/>
    </source>
</evidence>
<protein>
    <submittedName>
        <fullName evidence="2">IS1634 family transposase</fullName>
    </submittedName>
</protein>
<reference evidence="2" key="1">
    <citation type="submission" date="2020-10" db="EMBL/GenBank/DDBJ databases">
        <authorList>
            <person name="Gilroy R."/>
        </authorList>
    </citation>
    <scope>NUCLEOTIDE SEQUENCE</scope>
    <source>
        <strain evidence="2">USAMLcec3-3695</strain>
    </source>
</reference>
<dbReference type="SUPFAM" id="SSF53098">
    <property type="entry name" value="Ribonuclease H-like"/>
    <property type="match status" value="1"/>
</dbReference>
<dbReference type="PANTHER" id="PTHR34614">
    <property type="match status" value="1"/>
</dbReference>
<dbReference type="GO" id="GO:0003677">
    <property type="term" value="F:DNA binding"/>
    <property type="evidence" value="ECO:0007669"/>
    <property type="project" value="InterPro"/>
</dbReference>
<gene>
    <name evidence="2" type="ORF">IAA61_00975</name>
</gene>
<dbReference type="PANTHER" id="PTHR34614:SF2">
    <property type="entry name" value="TRANSPOSASE IS4-LIKE DOMAIN-CONTAINING PROTEIN"/>
    <property type="match status" value="1"/>
</dbReference>
<dbReference type="EMBL" id="DVNB01000013">
    <property type="protein sequence ID" value="HIU56367.1"/>
    <property type="molecule type" value="Genomic_DNA"/>
</dbReference>
<dbReference type="GO" id="GO:0004803">
    <property type="term" value="F:transposase activity"/>
    <property type="evidence" value="ECO:0007669"/>
    <property type="project" value="InterPro"/>
</dbReference>
<comment type="caution">
    <text evidence="2">The sequence shown here is derived from an EMBL/GenBank/DDBJ whole genome shotgun (WGS) entry which is preliminary data.</text>
</comment>
<dbReference type="Pfam" id="PF01609">
    <property type="entry name" value="DDE_Tnp_1"/>
    <property type="match status" value="1"/>
</dbReference>
<name>A0A9D1MAB3_9FIRM</name>